<dbReference type="AlphaFoldDB" id="W8VG48"/>
<name>W8VG48_KLEPN</name>
<sequence length="35" mass="4237">MILFFLAVRFTFCKKEIALHFFSIIHERLTNIHSI</sequence>
<dbReference type="EMBL" id="CP006918">
    <property type="protein sequence ID" value="AHM79011.1"/>
    <property type="molecule type" value="Genomic_DNA"/>
</dbReference>
<dbReference type="HOGENOM" id="CLU_3365420_0_0_6"/>
<accession>W8VG48</accession>
<reference evidence="1 2" key="1">
    <citation type="journal article" date="2014" name="Proc. Natl. Acad. Sci. U.S.A.">
        <title>Molecular dissection of the evolution of carbapenem-resistant multilocus sequence type 258 Klebsiella pneumoniae.</title>
        <authorList>
            <person name="Deleo F.R."/>
            <person name="Chen L."/>
            <person name="Porcella S.F."/>
            <person name="Martens C.A."/>
            <person name="Kobayashi S.D."/>
            <person name="Porter A.R."/>
            <person name="Chavda K.D."/>
            <person name="Jacobs M.R."/>
            <person name="Mathema B."/>
            <person name="Olsen R.J."/>
            <person name="Bonomo R.A."/>
            <person name="Musser J.M."/>
            <person name="Kreiswirth B.N."/>
        </authorList>
    </citation>
    <scope>NUCLEOTIDE SEQUENCE [LARGE SCALE GENOMIC DNA]</scope>
    <source>
        <strain evidence="1">30684/NJST258_2</strain>
    </source>
</reference>
<organism evidence="1 2">
    <name type="scientific">Klebsiella pneumoniae 30684/NJST258_2</name>
    <dbReference type="NCBI Taxonomy" id="1420013"/>
    <lineage>
        <taxon>Bacteria</taxon>
        <taxon>Pseudomonadati</taxon>
        <taxon>Pseudomonadota</taxon>
        <taxon>Gammaproteobacteria</taxon>
        <taxon>Enterobacterales</taxon>
        <taxon>Enterobacteriaceae</taxon>
        <taxon>Klebsiella/Raoultella group</taxon>
        <taxon>Klebsiella</taxon>
        <taxon>Klebsiella pneumoniae complex</taxon>
    </lineage>
</organism>
<evidence type="ECO:0000313" key="1">
    <source>
        <dbReference type="EMBL" id="AHM79011.1"/>
    </source>
</evidence>
<proteinExistence type="predicted"/>
<protein>
    <submittedName>
        <fullName evidence="1">Uncharacterized protein</fullName>
    </submittedName>
</protein>
<evidence type="ECO:0000313" key="2">
    <source>
        <dbReference type="Proteomes" id="UP000019586"/>
    </source>
</evidence>
<gene>
    <name evidence="1" type="ORF">KPNJ2_02231</name>
</gene>
<dbReference type="Proteomes" id="UP000019586">
    <property type="component" value="Chromosome"/>
</dbReference>
<dbReference type="KEGG" id="kps:KPNJ2_02231"/>